<evidence type="ECO:0000256" key="3">
    <source>
        <dbReference type="ARBA" id="ARBA00022448"/>
    </source>
</evidence>
<dbReference type="InterPro" id="IPR017927">
    <property type="entry name" value="FAD-bd_FR_type"/>
</dbReference>
<dbReference type="InterPro" id="IPR001433">
    <property type="entry name" value="OxRdtase_FAD/NAD-bd"/>
</dbReference>
<keyword evidence="11 16" id="KW-0560">Oxidoreductase</keyword>
<dbReference type="InterPro" id="IPR002401">
    <property type="entry name" value="Cyt_P450_E_grp-I"/>
</dbReference>
<evidence type="ECO:0000256" key="2">
    <source>
        <dbReference type="ARBA" id="ARBA00010018"/>
    </source>
</evidence>
<dbReference type="GO" id="GO:0010181">
    <property type="term" value="F:FMN binding"/>
    <property type="evidence" value="ECO:0007669"/>
    <property type="project" value="UniProtKB-UniRule"/>
</dbReference>
<comment type="cofactor">
    <cofactor evidence="16">
        <name>FAD</name>
        <dbReference type="ChEBI" id="CHEBI:57692"/>
    </cofactor>
    <cofactor evidence="16">
        <name>FMN</name>
        <dbReference type="ChEBI" id="CHEBI:58210"/>
    </cofactor>
</comment>
<evidence type="ECO:0000256" key="13">
    <source>
        <dbReference type="ARBA" id="ARBA00023033"/>
    </source>
</evidence>
<gene>
    <name evidence="21" type="ORF">QBC34DRAFT_384210</name>
</gene>
<dbReference type="InterPro" id="IPR008254">
    <property type="entry name" value="Flavodoxin/NO_synth"/>
</dbReference>
<evidence type="ECO:0000256" key="18">
    <source>
        <dbReference type="SAM" id="MobiDB-lite"/>
    </source>
</evidence>
<keyword evidence="8 16" id="KW-0274">FAD</keyword>
<name>A0AAV9GBE4_9PEZI</name>
<dbReference type="Gene3D" id="1.10.630.10">
    <property type="entry name" value="Cytochrome P450"/>
    <property type="match status" value="1"/>
</dbReference>
<dbReference type="Pfam" id="PF00175">
    <property type="entry name" value="NAD_binding_1"/>
    <property type="match status" value="1"/>
</dbReference>
<comment type="caution">
    <text evidence="21">The sequence shown here is derived from an EMBL/GenBank/DDBJ whole genome shotgun (WGS) entry which is preliminary data.</text>
</comment>
<dbReference type="PROSITE" id="PS50902">
    <property type="entry name" value="FLAVODOXIN_LIKE"/>
    <property type="match status" value="1"/>
</dbReference>
<dbReference type="GO" id="GO:0005829">
    <property type="term" value="C:cytosol"/>
    <property type="evidence" value="ECO:0007669"/>
    <property type="project" value="TreeGrafter"/>
</dbReference>
<keyword evidence="4 16" id="KW-0349">Heme</keyword>
<evidence type="ECO:0000256" key="6">
    <source>
        <dbReference type="ARBA" id="ARBA00022643"/>
    </source>
</evidence>
<sequence>MEGVIPEPKGWPIIGNILDIDLSFPLSSFLKFSDQYGDIFRIRFPGRNVVFVSTQALVHELCDETRFEKNIVGALLQVKNGVRDGLFTTRTDDPVWGIGHRILMPAFGPMPIQDMFSEMHDISAQLVLKWARHPPSTPIMVTDDFTRLTLDTLALCSMGFRFNSFYHDEMHPFINAMSSFLLESGNRSTLPPILTKTPFRSANKKYWRDIEILRKTASEVLLARKAHPENTRKDLLSAMLDGTDPKTGQKLSDSAIIDNLITFLIAGHETTSGLMSFAFYQLLKHPQYYRKAQAEVDAVIGRTGPIKPEHMTKLPYLSAVLRETLRHSPTIPTFFVEAKHDTILGGKYPVKKGQPFSMLLPKVHTDPKVHGDTAKEFIPDRMLDENFDRLNKEFPDFWKPFGNGQRGCIGRGFAWQEAVLCLAMVLQNLDVEMADEGYELQIKQTLTTKPKGFYMRARVREGVSVGELGVRLGGGFVNGSGAGAVKGGVKGEVKGGGGKPMSVYYGSNTGTCEAFAERLAADAVLRGYEATVVEPLDKARGRVPKGQPVVVITASYEGQPPDNAKGFCDWVEGLKGNELEGTEFAVFGCGHRDWVKTFHRVPKLVDEVLEDTGGERICPMGLSDAAEGQMFTDFEQWEDEVFWPAVEEKYGAAVDGEDGLHVSSVSVEFSSPRTAALRQDVREAVVVDAKGLTADGWEGTASAEKRHLEVQLPAGVTYQAGDYLAVLPVNSPEMVNRAMRHFHIAPDANITITCEGRTSLPTGIPISVYDLLSSYVELAQPATKRSILALAETTSPTDKPTLLALAGPNYTSHITRKRTSLLTLLTRFPTSPLPFSTFLSLLPPMRIRTYSISSSPLRDASRATITYTVLSSPSFADPSVPHHGVASSYLSTLTPGDKLSVSVRQSHAAFHLPDSEEAETTPVVMICAGAGIAPFRGFIQERAAQMAAGRKLAPALLFFGCRGAGVDDLYREELDRWEGIGAVKVRRAFSRGGDTVTGGGSGSGGDGGTGGTGGTGTGGEEGVVKEESKGCRYVQDRLREEREEIVELWERGAKMYVCGSRGVGENVKRAVIRIAMEMQRGETGEGEPSEQRAMKWFEGILNDRYAVDVFD</sequence>
<evidence type="ECO:0000256" key="1">
    <source>
        <dbReference type="ARBA" id="ARBA00001971"/>
    </source>
</evidence>
<evidence type="ECO:0000256" key="9">
    <source>
        <dbReference type="ARBA" id="ARBA00022857"/>
    </source>
</evidence>
<evidence type="ECO:0000256" key="17">
    <source>
        <dbReference type="PIRSR" id="PIRSR000209-1"/>
    </source>
</evidence>
<keyword evidence="6 16" id="KW-0288">FMN</keyword>
<dbReference type="FunFam" id="1.10.630.10:FF:000040">
    <property type="entry name" value="Bifunctional cytochrome P450/NADPH--P450 reductase"/>
    <property type="match status" value="1"/>
</dbReference>
<evidence type="ECO:0000256" key="7">
    <source>
        <dbReference type="ARBA" id="ARBA00022723"/>
    </source>
</evidence>
<dbReference type="GO" id="GO:0070330">
    <property type="term" value="F:aromatase activity"/>
    <property type="evidence" value="ECO:0007669"/>
    <property type="project" value="UniProtKB-UniRule"/>
</dbReference>
<dbReference type="SUPFAM" id="SSF52218">
    <property type="entry name" value="Flavoproteins"/>
    <property type="match status" value="1"/>
</dbReference>
<evidence type="ECO:0000313" key="22">
    <source>
        <dbReference type="Proteomes" id="UP001321760"/>
    </source>
</evidence>
<comment type="cofactor">
    <cofactor evidence="1 16 17">
        <name>heme</name>
        <dbReference type="ChEBI" id="CHEBI:30413"/>
    </cofactor>
</comment>
<organism evidence="21 22">
    <name type="scientific">Podospora aff. communis PSN243</name>
    <dbReference type="NCBI Taxonomy" id="3040156"/>
    <lineage>
        <taxon>Eukaryota</taxon>
        <taxon>Fungi</taxon>
        <taxon>Dikarya</taxon>
        <taxon>Ascomycota</taxon>
        <taxon>Pezizomycotina</taxon>
        <taxon>Sordariomycetes</taxon>
        <taxon>Sordariomycetidae</taxon>
        <taxon>Sordariales</taxon>
        <taxon>Podosporaceae</taxon>
        <taxon>Podospora</taxon>
    </lineage>
</organism>
<dbReference type="InterPro" id="IPR023173">
    <property type="entry name" value="NADPH_Cyt_P450_Rdtase_alpha"/>
</dbReference>
<dbReference type="Proteomes" id="UP001321760">
    <property type="component" value="Unassembled WGS sequence"/>
</dbReference>
<dbReference type="Pfam" id="PF00258">
    <property type="entry name" value="Flavodoxin_1"/>
    <property type="match status" value="1"/>
</dbReference>
<proteinExistence type="inferred from homology"/>
<feature type="region of interest" description="Disordered" evidence="18">
    <location>
        <begin position="991"/>
        <end position="1027"/>
    </location>
</feature>
<keyword evidence="9 16" id="KW-0521">NADP</keyword>
<comment type="similarity">
    <text evidence="2 16">In the N-terminal section; belongs to the cytochrome P450 family.</text>
</comment>
<dbReference type="SUPFAM" id="SSF63380">
    <property type="entry name" value="Riboflavin synthase domain-like"/>
    <property type="match status" value="1"/>
</dbReference>
<keyword evidence="12 16" id="KW-0408">Iron</keyword>
<evidence type="ECO:0000256" key="16">
    <source>
        <dbReference type="PIRNR" id="PIRNR000209"/>
    </source>
</evidence>
<evidence type="ECO:0000256" key="5">
    <source>
        <dbReference type="ARBA" id="ARBA00022630"/>
    </source>
</evidence>
<dbReference type="SUPFAM" id="SSF52343">
    <property type="entry name" value="Ferredoxin reductase-like, C-terminal NADP-linked domain"/>
    <property type="match status" value="1"/>
</dbReference>
<reference evidence="21" key="1">
    <citation type="journal article" date="2023" name="Mol. Phylogenet. Evol.">
        <title>Genome-scale phylogeny and comparative genomics of the fungal order Sordariales.</title>
        <authorList>
            <person name="Hensen N."/>
            <person name="Bonometti L."/>
            <person name="Westerberg I."/>
            <person name="Brannstrom I.O."/>
            <person name="Guillou S."/>
            <person name="Cros-Aarteil S."/>
            <person name="Calhoun S."/>
            <person name="Haridas S."/>
            <person name="Kuo A."/>
            <person name="Mondo S."/>
            <person name="Pangilinan J."/>
            <person name="Riley R."/>
            <person name="LaButti K."/>
            <person name="Andreopoulos B."/>
            <person name="Lipzen A."/>
            <person name="Chen C."/>
            <person name="Yan M."/>
            <person name="Daum C."/>
            <person name="Ng V."/>
            <person name="Clum A."/>
            <person name="Steindorff A."/>
            <person name="Ohm R.A."/>
            <person name="Martin F."/>
            <person name="Silar P."/>
            <person name="Natvig D.O."/>
            <person name="Lalanne C."/>
            <person name="Gautier V."/>
            <person name="Ament-Velasquez S.L."/>
            <person name="Kruys A."/>
            <person name="Hutchinson M.I."/>
            <person name="Powell A.J."/>
            <person name="Barry K."/>
            <person name="Miller A.N."/>
            <person name="Grigoriev I.V."/>
            <person name="Debuchy R."/>
            <person name="Gladieux P."/>
            <person name="Hiltunen Thoren M."/>
            <person name="Johannesson H."/>
        </authorList>
    </citation>
    <scope>NUCLEOTIDE SEQUENCE</scope>
    <source>
        <strain evidence="21">PSN243</strain>
    </source>
</reference>
<dbReference type="FunFam" id="2.40.30.10:FF:000198">
    <property type="entry name" value="Bifunctional cytochrome P450/NADPH--P450 reductase"/>
    <property type="match status" value="1"/>
</dbReference>
<dbReference type="Gene3D" id="2.40.30.10">
    <property type="entry name" value="Translation factors"/>
    <property type="match status" value="1"/>
</dbReference>
<keyword evidence="22" id="KW-1185">Reference proteome</keyword>
<evidence type="ECO:0000256" key="12">
    <source>
        <dbReference type="ARBA" id="ARBA00023004"/>
    </source>
</evidence>
<dbReference type="InterPro" id="IPR023206">
    <property type="entry name" value="Bifunctional_P450_P450_red"/>
</dbReference>
<dbReference type="InterPro" id="IPR036396">
    <property type="entry name" value="Cyt_P450_sf"/>
</dbReference>
<evidence type="ECO:0000256" key="4">
    <source>
        <dbReference type="ARBA" id="ARBA00022617"/>
    </source>
</evidence>
<dbReference type="GO" id="GO:0003958">
    <property type="term" value="F:NADPH-hemoprotein reductase activity"/>
    <property type="evidence" value="ECO:0007669"/>
    <property type="project" value="UniProtKB-UniRule"/>
</dbReference>
<dbReference type="Gene3D" id="1.20.990.10">
    <property type="entry name" value="NADPH-cytochrome p450 Reductase, Chain A, domain 3"/>
    <property type="match status" value="1"/>
</dbReference>
<evidence type="ECO:0000256" key="11">
    <source>
        <dbReference type="ARBA" id="ARBA00023002"/>
    </source>
</evidence>
<dbReference type="PRINTS" id="PR00463">
    <property type="entry name" value="EP450I"/>
</dbReference>
<dbReference type="InterPro" id="IPR017972">
    <property type="entry name" value="Cyt_P450_CS"/>
</dbReference>
<dbReference type="InterPro" id="IPR039261">
    <property type="entry name" value="FNR_nucleotide-bd"/>
</dbReference>
<dbReference type="EMBL" id="MU865965">
    <property type="protein sequence ID" value="KAK4445413.1"/>
    <property type="molecule type" value="Genomic_DNA"/>
</dbReference>
<dbReference type="CDD" id="cd11068">
    <property type="entry name" value="CYP120A1"/>
    <property type="match status" value="1"/>
</dbReference>
<dbReference type="PROSITE" id="PS00086">
    <property type="entry name" value="CYTOCHROME_P450"/>
    <property type="match status" value="1"/>
</dbReference>
<evidence type="ECO:0000256" key="8">
    <source>
        <dbReference type="ARBA" id="ARBA00022827"/>
    </source>
</evidence>
<evidence type="ECO:0000259" key="20">
    <source>
        <dbReference type="PROSITE" id="PS51384"/>
    </source>
</evidence>
<dbReference type="Gene3D" id="3.40.50.360">
    <property type="match status" value="1"/>
</dbReference>
<evidence type="ECO:0000256" key="15">
    <source>
        <dbReference type="ARBA" id="ARBA00049342"/>
    </source>
</evidence>
<dbReference type="InterPro" id="IPR001128">
    <property type="entry name" value="Cyt_P450"/>
</dbReference>
<feature type="compositionally biased region" description="Gly residues" evidence="18">
    <location>
        <begin position="995"/>
        <end position="1021"/>
    </location>
</feature>
<dbReference type="Pfam" id="PF00667">
    <property type="entry name" value="FAD_binding_1"/>
    <property type="match status" value="1"/>
</dbReference>
<dbReference type="EC" id="1.14.14.1" evidence="16"/>
<comment type="catalytic activity">
    <reaction evidence="14 16">
        <text>an organic molecule + reduced [NADPH--hemoprotein reductase] + O2 = an alcohol + oxidized [NADPH--hemoprotein reductase] + H2O + H(+)</text>
        <dbReference type="Rhea" id="RHEA:17149"/>
        <dbReference type="Rhea" id="RHEA-COMP:11964"/>
        <dbReference type="Rhea" id="RHEA-COMP:11965"/>
        <dbReference type="ChEBI" id="CHEBI:15377"/>
        <dbReference type="ChEBI" id="CHEBI:15378"/>
        <dbReference type="ChEBI" id="CHEBI:15379"/>
        <dbReference type="ChEBI" id="CHEBI:30879"/>
        <dbReference type="ChEBI" id="CHEBI:57618"/>
        <dbReference type="ChEBI" id="CHEBI:58210"/>
        <dbReference type="ChEBI" id="CHEBI:142491"/>
        <dbReference type="EC" id="1.14.14.1"/>
    </reaction>
</comment>
<keyword evidence="3 16" id="KW-0813">Transport</keyword>
<evidence type="ECO:0000259" key="19">
    <source>
        <dbReference type="PROSITE" id="PS50902"/>
    </source>
</evidence>
<dbReference type="SUPFAM" id="SSF48264">
    <property type="entry name" value="Cytochrome P450"/>
    <property type="match status" value="1"/>
</dbReference>
<evidence type="ECO:0000256" key="14">
    <source>
        <dbReference type="ARBA" id="ARBA00047827"/>
    </source>
</evidence>
<dbReference type="Gene3D" id="3.40.50.80">
    <property type="entry name" value="Nucleotide-binding domain of ferredoxin-NADP reductase (FNR) module"/>
    <property type="match status" value="1"/>
</dbReference>
<dbReference type="CDD" id="cd06206">
    <property type="entry name" value="bifunctional_CYPOR"/>
    <property type="match status" value="1"/>
</dbReference>
<dbReference type="PANTHER" id="PTHR19384:SF127">
    <property type="entry name" value="BIFUNCTIONAL CYTOCHROME P450_NADPH--P450 REDUCTASE"/>
    <property type="match status" value="1"/>
</dbReference>
<protein>
    <recommendedName>
        <fullName evidence="16">Bifunctional cytochrome P450/NADPH--P450 reductase</fullName>
    </recommendedName>
    <domain>
        <recommendedName>
            <fullName evidence="16">Cytochrome P450</fullName>
            <ecNumber evidence="16">1.14.14.1</ecNumber>
        </recommendedName>
    </domain>
    <domain>
        <recommendedName>
            <fullName evidence="16">NADPH--cytochrome P450 reductase</fullName>
            <ecNumber evidence="16">1.6.2.4</ecNumber>
        </recommendedName>
    </domain>
</protein>
<dbReference type="InterPro" id="IPR003097">
    <property type="entry name" value="CysJ-like_FAD-binding"/>
</dbReference>
<dbReference type="GO" id="GO:0005506">
    <property type="term" value="F:iron ion binding"/>
    <property type="evidence" value="ECO:0007669"/>
    <property type="project" value="UniProtKB-UniRule"/>
</dbReference>
<dbReference type="Pfam" id="PF00067">
    <property type="entry name" value="p450"/>
    <property type="match status" value="1"/>
</dbReference>
<keyword evidence="13 16" id="KW-0503">Monooxygenase</keyword>
<dbReference type="GO" id="GO:0050660">
    <property type="term" value="F:flavin adenine dinucleotide binding"/>
    <property type="evidence" value="ECO:0007669"/>
    <property type="project" value="TreeGrafter"/>
</dbReference>
<dbReference type="EC" id="1.6.2.4" evidence="16"/>
<evidence type="ECO:0000256" key="10">
    <source>
        <dbReference type="ARBA" id="ARBA00022982"/>
    </source>
</evidence>
<dbReference type="PROSITE" id="PS51384">
    <property type="entry name" value="FAD_FR"/>
    <property type="match status" value="1"/>
</dbReference>
<feature type="binding site" description="axial binding residue" evidence="17">
    <location>
        <position position="408"/>
    </location>
    <ligand>
        <name>heme</name>
        <dbReference type="ChEBI" id="CHEBI:30413"/>
    </ligand>
    <ligandPart>
        <name>Fe</name>
        <dbReference type="ChEBI" id="CHEBI:18248"/>
    </ligandPart>
</feature>
<dbReference type="GO" id="GO:0020037">
    <property type="term" value="F:heme binding"/>
    <property type="evidence" value="ECO:0007669"/>
    <property type="project" value="UniProtKB-UniRule"/>
</dbReference>
<keyword evidence="10 16" id="KW-0249">Electron transport</keyword>
<feature type="domain" description="Flavodoxin-like" evidence="19">
    <location>
        <begin position="501"/>
        <end position="642"/>
    </location>
</feature>
<dbReference type="InterPro" id="IPR029039">
    <property type="entry name" value="Flavoprotein-like_sf"/>
</dbReference>
<accession>A0AAV9GBE4</accession>
<dbReference type="PIRSF" id="PIRSF000209">
    <property type="entry name" value="Bifunctional_P450_P450R"/>
    <property type="match status" value="1"/>
</dbReference>
<keyword evidence="7 16" id="KW-0479">Metal-binding</keyword>
<comment type="catalytic activity">
    <reaction evidence="15 16">
        <text>2 oxidized [cytochrome P450] + NADPH = 2 reduced [cytochrome P450] + NADP(+) + H(+)</text>
        <dbReference type="Rhea" id="RHEA:24040"/>
        <dbReference type="Rhea" id="RHEA-COMP:14627"/>
        <dbReference type="Rhea" id="RHEA-COMP:14628"/>
        <dbReference type="ChEBI" id="CHEBI:15378"/>
        <dbReference type="ChEBI" id="CHEBI:55376"/>
        <dbReference type="ChEBI" id="CHEBI:57783"/>
        <dbReference type="ChEBI" id="CHEBI:58349"/>
        <dbReference type="ChEBI" id="CHEBI:60344"/>
        <dbReference type="EC" id="1.6.2.4"/>
    </reaction>
</comment>
<dbReference type="InterPro" id="IPR017938">
    <property type="entry name" value="Riboflavin_synthase-like_b-brl"/>
</dbReference>
<dbReference type="PANTHER" id="PTHR19384">
    <property type="entry name" value="NITRIC OXIDE SYNTHASE-RELATED"/>
    <property type="match status" value="1"/>
</dbReference>
<feature type="domain" description="FAD-binding FR-type" evidence="20">
    <location>
        <begin position="679"/>
        <end position="913"/>
    </location>
</feature>
<reference evidence="21" key="2">
    <citation type="submission" date="2023-05" db="EMBL/GenBank/DDBJ databases">
        <authorList>
            <consortium name="Lawrence Berkeley National Laboratory"/>
            <person name="Steindorff A."/>
            <person name="Hensen N."/>
            <person name="Bonometti L."/>
            <person name="Westerberg I."/>
            <person name="Brannstrom I.O."/>
            <person name="Guillou S."/>
            <person name="Cros-Aarteil S."/>
            <person name="Calhoun S."/>
            <person name="Haridas S."/>
            <person name="Kuo A."/>
            <person name="Mondo S."/>
            <person name="Pangilinan J."/>
            <person name="Riley R."/>
            <person name="Labutti K."/>
            <person name="Andreopoulos B."/>
            <person name="Lipzen A."/>
            <person name="Chen C."/>
            <person name="Yanf M."/>
            <person name="Daum C."/>
            <person name="Ng V."/>
            <person name="Clum A."/>
            <person name="Ohm R."/>
            <person name="Martin F."/>
            <person name="Silar P."/>
            <person name="Natvig D."/>
            <person name="Lalanne C."/>
            <person name="Gautier V."/>
            <person name="Ament-Velasquez S.L."/>
            <person name="Kruys A."/>
            <person name="Hutchinson M.I."/>
            <person name="Powell A.J."/>
            <person name="Barry K."/>
            <person name="Miller A.N."/>
            <person name="Grigoriev I.V."/>
            <person name="Debuchy R."/>
            <person name="Gladieux P."/>
            <person name="Thoren M.H."/>
            <person name="Johannesson H."/>
        </authorList>
    </citation>
    <scope>NUCLEOTIDE SEQUENCE</scope>
    <source>
        <strain evidence="21">PSN243</strain>
    </source>
</reference>
<evidence type="ECO:0000313" key="21">
    <source>
        <dbReference type="EMBL" id="KAK4445413.1"/>
    </source>
</evidence>
<dbReference type="AlphaFoldDB" id="A0AAV9GBE4"/>
<dbReference type="PRINTS" id="PR00385">
    <property type="entry name" value="P450"/>
</dbReference>
<keyword evidence="5 16" id="KW-0285">Flavoprotein</keyword>